<evidence type="ECO:0000313" key="3">
    <source>
        <dbReference type="EMBL" id="KAG0284013.1"/>
    </source>
</evidence>
<comment type="caution">
    <text evidence="3">The sequence shown here is derived from an EMBL/GenBank/DDBJ whole genome shotgun (WGS) entry which is preliminary data.</text>
</comment>
<keyword evidence="4" id="KW-1185">Reference proteome</keyword>
<feature type="chain" id="PRO_5047087556" evidence="2">
    <location>
        <begin position="23"/>
        <end position="182"/>
    </location>
</feature>
<evidence type="ECO:0000313" key="4">
    <source>
        <dbReference type="Proteomes" id="UP001194696"/>
    </source>
</evidence>
<dbReference type="Proteomes" id="UP001194696">
    <property type="component" value="Unassembled WGS sequence"/>
</dbReference>
<organism evidence="3 4">
    <name type="scientific">Linnemannia gamsii</name>
    <dbReference type="NCBI Taxonomy" id="64522"/>
    <lineage>
        <taxon>Eukaryota</taxon>
        <taxon>Fungi</taxon>
        <taxon>Fungi incertae sedis</taxon>
        <taxon>Mucoromycota</taxon>
        <taxon>Mortierellomycotina</taxon>
        <taxon>Mortierellomycetes</taxon>
        <taxon>Mortierellales</taxon>
        <taxon>Mortierellaceae</taxon>
        <taxon>Linnemannia</taxon>
    </lineage>
</organism>
<proteinExistence type="predicted"/>
<feature type="compositionally biased region" description="Low complexity" evidence="1">
    <location>
        <begin position="66"/>
        <end position="81"/>
    </location>
</feature>
<feature type="region of interest" description="Disordered" evidence="1">
    <location>
        <begin position="52"/>
        <end position="97"/>
    </location>
</feature>
<evidence type="ECO:0000256" key="1">
    <source>
        <dbReference type="SAM" id="MobiDB-lite"/>
    </source>
</evidence>
<evidence type="ECO:0000256" key="2">
    <source>
        <dbReference type="SAM" id="SignalP"/>
    </source>
</evidence>
<feature type="signal peptide" evidence="2">
    <location>
        <begin position="1"/>
        <end position="22"/>
    </location>
</feature>
<accession>A0ABQ7JSK2</accession>
<name>A0ABQ7JSK2_9FUNG</name>
<sequence length="182" mass="20605">MLFTFSSSFPAMLLVYMSSTLALTLPRLPPHDDFQHRSLLTTSRHAFETYTANPKLFITPPPPPKTTTTTKIPSSSKSEPTCTGDDNYDDEDDENQRSLRPVFQVTKSQFEDVLRKSLHINFRLQVVSASNKDKDDEREVLGEIPVQITIHNFRLGGLSAPRVFSQSLNVQHDPVNYGNIRI</sequence>
<keyword evidence="2" id="KW-0732">Signal</keyword>
<dbReference type="EMBL" id="JAAAIM010000827">
    <property type="protein sequence ID" value="KAG0284013.1"/>
    <property type="molecule type" value="Genomic_DNA"/>
</dbReference>
<reference evidence="3 4" key="1">
    <citation type="journal article" date="2020" name="Fungal Divers.">
        <title>Resolving the Mortierellaceae phylogeny through synthesis of multi-gene phylogenetics and phylogenomics.</title>
        <authorList>
            <person name="Vandepol N."/>
            <person name="Liber J."/>
            <person name="Desiro A."/>
            <person name="Na H."/>
            <person name="Kennedy M."/>
            <person name="Barry K."/>
            <person name="Grigoriev I.V."/>
            <person name="Miller A.N."/>
            <person name="O'Donnell K."/>
            <person name="Stajich J.E."/>
            <person name="Bonito G."/>
        </authorList>
    </citation>
    <scope>NUCLEOTIDE SEQUENCE [LARGE SCALE GENOMIC DNA]</scope>
    <source>
        <strain evidence="3 4">AD045</strain>
    </source>
</reference>
<gene>
    <name evidence="3" type="ORF">BGZ96_011631</name>
</gene>
<protein>
    <submittedName>
        <fullName evidence="3">Uncharacterized protein</fullName>
    </submittedName>
</protein>